<sequence length="323" mass="34740">MAAPTNTFTRYDAVGVREDLSDIIYDISPVEVPLLTNIGKKKAKQTFFEWQTDALAAAVTTNAVIEGDDTAAIAVSPTTRVGNYTQISKKAFTISGTLEATDRAGRAEEAAYQKAKRLKELKRDMEATLTSSQVAVAGDNSTARKTAALDPWLKTNRNNGNGGTGDYAYTATPITARTAATTANIRTFSETILKDIIKQQWSSGGQTKMLMVGPFNKSVVSGFAGIAAQRHNVSGAQQGTIIGAADVYVSDFGNVSVVPNRFMPEDRAYLIDPEYLSLATLRPVFSEKLAKTGDSEKFHLLTEYGLQVDNEKAHAVARDLAAA</sequence>
<dbReference type="InterPro" id="IPR035198">
    <property type="entry name" value="SU10_MCP"/>
</dbReference>
<gene>
    <name evidence="1" type="ORF">IFE19_01465</name>
</gene>
<protein>
    <submittedName>
        <fullName evidence="1">DUF5309 domain-containing protein</fullName>
    </submittedName>
</protein>
<dbReference type="Proteomes" id="UP000663942">
    <property type="component" value="Chromosome"/>
</dbReference>
<evidence type="ECO:0000313" key="1">
    <source>
        <dbReference type="EMBL" id="QTC88104.1"/>
    </source>
</evidence>
<keyword evidence="2" id="KW-1185">Reference proteome</keyword>
<accession>A0ABX7SK81</accession>
<organism evidence="1 2">
    <name type="scientific">Brevundimonas pondensis</name>
    <dbReference type="NCBI Taxonomy" id="2774189"/>
    <lineage>
        <taxon>Bacteria</taxon>
        <taxon>Pseudomonadati</taxon>
        <taxon>Pseudomonadota</taxon>
        <taxon>Alphaproteobacteria</taxon>
        <taxon>Caulobacterales</taxon>
        <taxon>Caulobacteraceae</taxon>
        <taxon>Brevundimonas</taxon>
    </lineage>
</organism>
<dbReference type="EMBL" id="CP062006">
    <property type="protein sequence ID" value="QTC88104.1"/>
    <property type="molecule type" value="Genomic_DNA"/>
</dbReference>
<dbReference type="Pfam" id="PF17236">
    <property type="entry name" value="SU10_MCP"/>
    <property type="match status" value="1"/>
</dbReference>
<reference evidence="1 2" key="1">
    <citation type="submission" date="2020-09" db="EMBL/GenBank/DDBJ databases">
        <title>Brevundimonas sp. LVF1 isolated from an oligotrophic pond in Goettingen, Germany.</title>
        <authorList>
            <person name="Friedrich I."/>
            <person name="Klassen A."/>
            <person name="Neubauer H."/>
            <person name="Schneider D."/>
            <person name="Hertel R."/>
            <person name="Daniel R."/>
        </authorList>
    </citation>
    <scope>NUCLEOTIDE SEQUENCE [LARGE SCALE GENOMIC DNA]</scope>
    <source>
        <strain evidence="1 2">LVF1</strain>
    </source>
</reference>
<proteinExistence type="predicted"/>
<evidence type="ECO:0000313" key="2">
    <source>
        <dbReference type="Proteomes" id="UP000663942"/>
    </source>
</evidence>
<dbReference type="RefSeq" id="WP_207825074.1">
    <property type="nucleotide sequence ID" value="NZ_CP062006.1"/>
</dbReference>
<name>A0ABX7SK81_9CAUL</name>